<dbReference type="GO" id="GO:0031956">
    <property type="term" value="F:medium-chain fatty acid-CoA ligase activity"/>
    <property type="evidence" value="ECO:0007669"/>
    <property type="project" value="TreeGrafter"/>
</dbReference>
<dbReference type="Pfam" id="PF13193">
    <property type="entry name" value="AMP-binding_C"/>
    <property type="match status" value="1"/>
</dbReference>
<feature type="domain" description="AMP-dependent synthetase/ligase" evidence="3">
    <location>
        <begin position="12"/>
        <end position="362"/>
    </location>
</feature>
<proteinExistence type="inferred from homology"/>
<comment type="similarity">
    <text evidence="1">Belongs to the ATP-dependent AMP-binding enzyme family.</text>
</comment>
<dbReference type="InterPro" id="IPR000873">
    <property type="entry name" value="AMP-dep_synth/lig_dom"/>
</dbReference>
<dbReference type="PANTHER" id="PTHR43201:SF5">
    <property type="entry name" value="MEDIUM-CHAIN ACYL-COA LIGASE ACSF2, MITOCHONDRIAL"/>
    <property type="match status" value="1"/>
</dbReference>
<feature type="domain" description="AMP-binding enzyme C-terminal" evidence="4">
    <location>
        <begin position="413"/>
        <end position="488"/>
    </location>
</feature>
<organism evidence="5 6">
    <name type="scientific">Streptomyces dysideae</name>
    <dbReference type="NCBI Taxonomy" id="909626"/>
    <lineage>
        <taxon>Bacteria</taxon>
        <taxon>Bacillati</taxon>
        <taxon>Actinomycetota</taxon>
        <taxon>Actinomycetes</taxon>
        <taxon>Kitasatosporales</taxon>
        <taxon>Streptomycetaceae</taxon>
        <taxon>Streptomyces</taxon>
    </lineage>
</organism>
<dbReference type="SUPFAM" id="SSF56801">
    <property type="entry name" value="Acetyl-CoA synthetase-like"/>
    <property type="match status" value="1"/>
</dbReference>
<dbReference type="CDD" id="cd17631">
    <property type="entry name" value="FACL_FadD13-like"/>
    <property type="match status" value="1"/>
</dbReference>
<keyword evidence="6" id="KW-1185">Reference proteome</keyword>
<keyword evidence="2" id="KW-0436">Ligase</keyword>
<sequence length="509" mass="54763">MRDQGLGSWPARRARMAPEATAVVNDGGSLSYGELAARVTRLAHALRALGVGHGDRVAYLGANHPALAETLFATSALGAVFVPLNTRLAAPELAFILSDSGASVLVFGAELTDVVDAFRDDAEVKHYVEVGTAYEELLASAPDDPLDETVGLEEVCMIQYTSGTSGRPKGVMLTHANIAWNCFNILLDVDITTDDVALVVAPMFHTAALNTVFLPGFLKGGTSVLMRGFDPERVLDVIDEHRVTRMFGVPAMYQAMARSPRWATADLSSIRILMCAAAPVPKALIHTYQDRGLTFLQAYGLTETAPAALGLRERDSIRKAGSAGTPCFFTDVRVVRPDLTDVAPGEVGEVIIEGLNVMKGYWQWPEATKDAFVQGSWFRSGDAATVDEEGYVTIVDRIKDMYISGGENVYPAEVEQLLYQHPAVAECAVIGVPDERWGEVGRALVVPRAGSDVSPDDIMDSLSGRLAKYKLPKSVVLVDTLPRNATGKILKARLRSQYGSVPARGAEEA</sequence>
<name>A0A101UPF2_9ACTN</name>
<dbReference type="OrthoDB" id="9803968at2"/>
<dbReference type="InterPro" id="IPR042099">
    <property type="entry name" value="ANL_N_sf"/>
</dbReference>
<evidence type="ECO:0000256" key="2">
    <source>
        <dbReference type="ARBA" id="ARBA00022598"/>
    </source>
</evidence>
<dbReference type="InterPro" id="IPR020845">
    <property type="entry name" value="AMP-binding_CS"/>
</dbReference>
<dbReference type="EMBL" id="LMXB01000156">
    <property type="protein sequence ID" value="KUO14351.1"/>
    <property type="molecule type" value="Genomic_DNA"/>
</dbReference>
<dbReference type="STRING" id="909626.AQJ91_47285"/>
<dbReference type="PROSITE" id="PS00455">
    <property type="entry name" value="AMP_BINDING"/>
    <property type="match status" value="1"/>
</dbReference>
<protein>
    <submittedName>
        <fullName evidence="5">AMP-dependent synthetase</fullName>
    </submittedName>
</protein>
<gene>
    <name evidence="5" type="ORF">AQJ91_47285</name>
</gene>
<evidence type="ECO:0000259" key="4">
    <source>
        <dbReference type="Pfam" id="PF13193"/>
    </source>
</evidence>
<reference evidence="5 6" key="1">
    <citation type="submission" date="2015-10" db="EMBL/GenBank/DDBJ databases">
        <title>Draft genome sequence of Streptomyces sp. RV15, isolated from a marine sponge.</title>
        <authorList>
            <person name="Ruckert C."/>
            <person name="Abdelmohsen U.R."/>
            <person name="Winkler A."/>
            <person name="Hentschel U."/>
            <person name="Kalinowski J."/>
            <person name="Kampfer P."/>
            <person name="Glaeser S."/>
        </authorList>
    </citation>
    <scope>NUCLEOTIDE SEQUENCE [LARGE SCALE GENOMIC DNA]</scope>
    <source>
        <strain evidence="5 6">RV15</strain>
    </source>
</reference>
<dbReference type="GO" id="GO:0006631">
    <property type="term" value="P:fatty acid metabolic process"/>
    <property type="evidence" value="ECO:0007669"/>
    <property type="project" value="TreeGrafter"/>
</dbReference>
<evidence type="ECO:0000256" key="1">
    <source>
        <dbReference type="ARBA" id="ARBA00006432"/>
    </source>
</evidence>
<evidence type="ECO:0000313" key="6">
    <source>
        <dbReference type="Proteomes" id="UP000053260"/>
    </source>
</evidence>
<dbReference type="PANTHER" id="PTHR43201">
    <property type="entry name" value="ACYL-COA SYNTHETASE"/>
    <property type="match status" value="1"/>
</dbReference>
<dbReference type="NCBIfam" id="NF004837">
    <property type="entry name" value="PRK06187.1"/>
    <property type="match status" value="1"/>
</dbReference>
<dbReference type="AlphaFoldDB" id="A0A101UPF2"/>
<dbReference type="InterPro" id="IPR045851">
    <property type="entry name" value="AMP-bd_C_sf"/>
</dbReference>
<evidence type="ECO:0000259" key="3">
    <source>
        <dbReference type="Pfam" id="PF00501"/>
    </source>
</evidence>
<dbReference type="Proteomes" id="UP000053260">
    <property type="component" value="Unassembled WGS sequence"/>
</dbReference>
<dbReference type="Gene3D" id="3.40.50.12780">
    <property type="entry name" value="N-terminal domain of ligase-like"/>
    <property type="match status" value="1"/>
</dbReference>
<dbReference type="RefSeq" id="WP_067036277.1">
    <property type="nucleotide sequence ID" value="NZ_KQ949146.1"/>
</dbReference>
<dbReference type="InterPro" id="IPR025110">
    <property type="entry name" value="AMP-bd_C"/>
</dbReference>
<accession>A0A101UPF2</accession>
<comment type="caution">
    <text evidence="5">The sequence shown here is derived from an EMBL/GenBank/DDBJ whole genome shotgun (WGS) entry which is preliminary data.</text>
</comment>
<dbReference type="FunFam" id="3.30.300.30:FF:000008">
    <property type="entry name" value="2,3-dihydroxybenzoate-AMP ligase"/>
    <property type="match status" value="1"/>
</dbReference>
<dbReference type="Pfam" id="PF00501">
    <property type="entry name" value="AMP-binding"/>
    <property type="match status" value="1"/>
</dbReference>
<evidence type="ECO:0000313" key="5">
    <source>
        <dbReference type="EMBL" id="KUO14351.1"/>
    </source>
</evidence>
<dbReference type="Gene3D" id="3.30.300.30">
    <property type="match status" value="1"/>
</dbReference>